<evidence type="ECO:0000313" key="8">
    <source>
        <dbReference type="Proteomes" id="UP000515856"/>
    </source>
</evidence>
<dbReference type="FunFam" id="3.40.50.150:FF:000041">
    <property type="entry name" value="Ribosomal RNA small subunit methyltransferase G"/>
    <property type="match status" value="1"/>
</dbReference>
<dbReference type="SUPFAM" id="SSF53335">
    <property type="entry name" value="S-adenosyl-L-methionine-dependent methyltransferases"/>
    <property type="match status" value="1"/>
</dbReference>
<comment type="function">
    <text evidence="6">Specifically methylates the N7 position of a guanine in 16S rRNA.</text>
</comment>
<feature type="binding site" evidence="6">
    <location>
        <begin position="130"/>
        <end position="131"/>
    </location>
    <ligand>
        <name>S-adenosyl-L-methionine</name>
        <dbReference type="ChEBI" id="CHEBI:59789"/>
    </ligand>
</feature>
<comment type="subcellular location">
    <subcellularLocation>
        <location evidence="6">Cytoplasm</location>
    </subcellularLocation>
</comment>
<dbReference type="Proteomes" id="UP000515856">
    <property type="component" value="Chromosome"/>
</dbReference>
<dbReference type="PANTHER" id="PTHR31760">
    <property type="entry name" value="S-ADENOSYL-L-METHIONINE-DEPENDENT METHYLTRANSFERASES SUPERFAMILY PROTEIN"/>
    <property type="match status" value="1"/>
</dbReference>
<keyword evidence="4 6" id="KW-0808">Transferase</keyword>
<protein>
    <recommendedName>
        <fullName evidence="6">Ribosomal RNA small subunit methyltransferase G</fullName>
        <ecNumber evidence="6">2.1.1.-</ecNumber>
    </recommendedName>
    <alternativeName>
        <fullName evidence="6">16S rRNA 7-methylguanosine methyltransferase</fullName>
        <shortName evidence="6">16S rRNA m7G methyltransferase</shortName>
    </alternativeName>
</protein>
<dbReference type="InterPro" id="IPR003682">
    <property type="entry name" value="rRNA_ssu_MeTfrase_G"/>
</dbReference>
<dbReference type="HAMAP" id="MF_00074">
    <property type="entry name" value="16SrRNA_methyltr_G"/>
    <property type="match status" value="1"/>
</dbReference>
<dbReference type="NCBIfam" id="TIGR00138">
    <property type="entry name" value="rsmG_gidB"/>
    <property type="match status" value="1"/>
</dbReference>
<dbReference type="PANTHER" id="PTHR31760:SF0">
    <property type="entry name" value="S-ADENOSYL-L-METHIONINE-DEPENDENT METHYLTRANSFERASES SUPERFAMILY PROTEIN"/>
    <property type="match status" value="1"/>
</dbReference>
<dbReference type="Pfam" id="PF02527">
    <property type="entry name" value="GidB"/>
    <property type="match status" value="1"/>
</dbReference>
<dbReference type="GO" id="GO:0070043">
    <property type="term" value="F:rRNA (guanine-N7-)-methyltransferase activity"/>
    <property type="evidence" value="ECO:0007669"/>
    <property type="project" value="UniProtKB-UniRule"/>
</dbReference>
<dbReference type="InterPro" id="IPR029063">
    <property type="entry name" value="SAM-dependent_MTases_sf"/>
</dbReference>
<name>A0A7G9GQ56_9FIRM</name>
<sequence length="236" mass="26788">MSEIFHKDDFFHVMQEQGITLSEWQKQQFSIYKDMLVEWNQKMNLTAIVDEDEIYEKHFLDSILPSFDINIKGSFCDVGAGAGFPSIPLKIVYPELKITIVETLGKRVTFLKALCEALKLDDVACVHARAEDYAKQYRESFDFVSARAVANLPVLSELCIPLVKMNGYFIAMKGANGEEEASLAQKAITTLGCKEVQRNFKTLSDGSKRVNFVYQKVKPTPNKYPRAFAKIKKNPL</sequence>
<dbReference type="Gene3D" id="3.40.50.150">
    <property type="entry name" value="Vaccinia Virus protein VP39"/>
    <property type="match status" value="1"/>
</dbReference>
<proteinExistence type="inferred from homology"/>
<evidence type="ECO:0000256" key="5">
    <source>
        <dbReference type="ARBA" id="ARBA00022691"/>
    </source>
</evidence>
<dbReference type="KEGG" id="ehn:H9Q80_03000"/>
<evidence type="ECO:0000256" key="4">
    <source>
        <dbReference type="ARBA" id="ARBA00022679"/>
    </source>
</evidence>
<evidence type="ECO:0000256" key="3">
    <source>
        <dbReference type="ARBA" id="ARBA00022603"/>
    </source>
</evidence>
<keyword evidence="8" id="KW-1185">Reference proteome</keyword>
<feature type="binding site" evidence="6">
    <location>
        <position position="147"/>
    </location>
    <ligand>
        <name>S-adenosyl-L-methionine</name>
        <dbReference type="ChEBI" id="CHEBI:59789"/>
    </ligand>
</feature>
<feature type="binding site" evidence="6">
    <location>
        <position position="84"/>
    </location>
    <ligand>
        <name>S-adenosyl-L-methionine</name>
        <dbReference type="ChEBI" id="CHEBI:59789"/>
    </ligand>
</feature>
<evidence type="ECO:0000256" key="1">
    <source>
        <dbReference type="ARBA" id="ARBA00022490"/>
    </source>
</evidence>
<reference evidence="7 8" key="1">
    <citation type="submission" date="2020-08" db="EMBL/GenBank/DDBJ databases">
        <authorList>
            <person name="Liu C."/>
            <person name="Sun Q."/>
        </authorList>
    </citation>
    <scope>NUCLEOTIDE SEQUENCE [LARGE SCALE GENOMIC DNA]</scope>
    <source>
        <strain evidence="7 8">NSJ-61</strain>
    </source>
</reference>
<dbReference type="GO" id="GO:0005829">
    <property type="term" value="C:cytosol"/>
    <property type="evidence" value="ECO:0007669"/>
    <property type="project" value="TreeGrafter"/>
</dbReference>
<feature type="binding site" evidence="6">
    <location>
        <position position="79"/>
    </location>
    <ligand>
        <name>S-adenosyl-L-methionine</name>
        <dbReference type="ChEBI" id="CHEBI:59789"/>
    </ligand>
</feature>
<keyword evidence="5 6" id="KW-0949">S-adenosyl-L-methionine</keyword>
<comment type="caution">
    <text evidence="6">Lacks conserved residue(s) required for the propagation of feature annotation.</text>
</comment>
<dbReference type="AlphaFoldDB" id="A0A7G9GQ56"/>
<keyword evidence="3 6" id="KW-0489">Methyltransferase</keyword>
<dbReference type="RefSeq" id="WP_117455778.1">
    <property type="nucleotide sequence ID" value="NZ_CP060636.1"/>
</dbReference>
<evidence type="ECO:0000313" key="7">
    <source>
        <dbReference type="EMBL" id="QNM12938.1"/>
    </source>
</evidence>
<gene>
    <name evidence="6 7" type="primary">rsmG</name>
    <name evidence="7" type="ORF">H9Q80_03000</name>
</gene>
<organism evidence="7 8">
    <name type="scientific">[Eubacterium] hominis</name>
    <dbReference type="NCBI Taxonomy" id="2764325"/>
    <lineage>
        <taxon>Bacteria</taxon>
        <taxon>Bacillati</taxon>
        <taxon>Bacillota</taxon>
        <taxon>Erysipelotrichia</taxon>
        <taxon>Erysipelotrichales</taxon>
        <taxon>Erysipelotrichaceae</taxon>
        <taxon>Amedibacillus</taxon>
    </lineage>
</organism>
<accession>A0A7G9GQ56</accession>
<keyword evidence="1 6" id="KW-0963">Cytoplasm</keyword>
<dbReference type="EMBL" id="CP060636">
    <property type="protein sequence ID" value="QNM12938.1"/>
    <property type="molecule type" value="Genomic_DNA"/>
</dbReference>
<keyword evidence="2 6" id="KW-0698">rRNA processing</keyword>
<dbReference type="EC" id="2.1.1.-" evidence="6"/>
<evidence type="ECO:0000256" key="6">
    <source>
        <dbReference type="HAMAP-Rule" id="MF_00074"/>
    </source>
</evidence>
<comment type="similarity">
    <text evidence="6">Belongs to the methyltransferase superfamily. RNA methyltransferase RsmG family.</text>
</comment>
<evidence type="ECO:0000256" key="2">
    <source>
        <dbReference type="ARBA" id="ARBA00022552"/>
    </source>
</evidence>
<dbReference type="PIRSF" id="PIRSF003078">
    <property type="entry name" value="GidB"/>
    <property type="match status" value="1"/>
</dbReference>